<protein>
    <submittedName>
        <fullName evidence="1">Uncharacterized protein</fullName>
    </submittedName>
</protein>
<accession>A0A0G1J1X2</accession>
<dbReference type="EMBL" id="LCIY01000041">
    <property type="protein sequence ID" value="KKT65581.1"/>
    <property type="molecule type" value="Genomic_DNA"/>
</dbReference>
<evidence type="ECO:0000313" key="1">
    <source>
        <dbReference type="EMBL" id="KKT65581.1"/>
    </source>
</evidence>
<organism evidence="1 2">
    <name type="scientific">Candidatus Woesebacteria bacterium GW2011_GWA2_44_33</name>
    <dbReference type="NCBI Taxonomy" id="1618564"/>
    <lineage>
        <taxon>Bacteria</taxon>
        <taxon>Candidatus Woeseibacteriota</taxon>
    </lineage>
</organism>
<sequence length="318" mass="36821">MSVGNEPTDPSPETPSASKSYLDIVREASAFDIEWLSDHRLQERQKVILTELPPPNELAKKIVQEIRKANEDGKIHAQINKTTHQPSNPRNLTRSILFEILSEKEVYLFFSKNPEGIETETRTESEVEKAITEFFKHPPVRDLVNSRKTDCVSVRMLNEDENSGEFVYSMTDTYEMKSSRFLNYRAFRQITATRKSNQKFVDVLNNLDTRMTDHFGLTKLGRGRKKMRIEPDMRQNLIMCRDVDTTKADKLIHRAEQSDGQTNRDGDFSDSDYAEFKAILEGRHPTIKIKLLKSSFSEKELDKLYREVLPLVMSILEI</sequence>
<comment type="caution">
    <text evidence="1">The sequence shown here is derived from an EMBL/GenBank/DDBJ whole genome shotgun (WGS) entry which is preliminary data.</text>
</comment>
<gene>
    <name evidence="1" type="ORF">UW60_C0041G0002</name>
</gene>
<evidence type="ECO:0000313" key="2">
    <source>
        <dbReference type="Proteomes" id="UP000034826"/>
    </source>
</evidence>
<proteinExistence type="predicted"/>
<dbReference type="AlphaFoldDB" id="A0A0G1J1X2"/>
<reference evidence="1 2" key="1">
    <citation type="journal article" date="2015" name="Nature">
        <title>rRNA introns, odd ribosomes, and small enigmatic genomes across a large radiation of phyla.</title>
        <authorList>
            <person name="Brown C.T."/>
            <person name="Hug L.A."/>
            <person name="Thomas B.C."/>
            <person name="Sharon I."/>
            <person name="Castelle C.J."/>
            <person name="Singh A."/>
            <person name="Wilkins M.J."/>
            <person name="Williams K.H."/>
            <person name="Banfield J.F."/>
        </authorList>
    </citation>
    <scope>NUCLEOTIDE SEQUENCE [LARGE SCALE GENOMIC DNA]</scope>
</reference>
<name>A0A0G1J1X2_9BACT</name>
<dbReference type="Proteomes" id="UP000034826">
    <property type="component" value="Unassembled WGS sequence"/>
</dbReference>